<dbReference type="HOGENOM" id="CLU_3440666_0_0_7"/>
<evidence type="ECO:0000313" key="7">
    <source>
        <dbReference type="EMBL" id="ADV46957.1"/>
    </source>
</evidence>
<evidence type="ECO:0000313" key="2">
    <source>
        <dbReference type="EMBL" id="ADV45889.1"/>
    </source>
</evidence>
<dbReference type="EMBL" id="CP002452">
    <property type="protein sequence ID" value="ADV45889.1"/>
    <property type="molecule type" value="Genomic_DNA"/>
</dbReference>
<dbReference type="STRING" id="749222.Nitsa_0073"/>
<evidence type="ECO:0000313" key="8">
    <source>
        <dbReference type="Proteomes" id="UP000008633"/>
    </source>
</evidence>
<keyword evidence="8" id="KW-1185">Reference proteome</keyword>
<dbReference type="Proteomes" id="UP000008633">
    <property type="component" value="Chromosome"/>
</dbReference>
<dbReference type="EMBL" id="CP002452">
    <property type="protein sequence ID" value="ADV46957.1"/>
    <property type="molecule type" value="Genomic_DNA"/>
</dbReference>
<dbReference type="EMBL" id="CP002452">
    <property type="protein sequence ID" value="ADV45346.1"/>
    <property type="molecule type" value="Genomic_DNA"/>
</dbReference>
<dbReference type="KEGG" id="nsa:Nitsa_0621"/>
<dbReference type="KEGG" id="nsa:Nitsa_1711"/>
<organism evidence="5 8">
    <name type="scientific">Nitratifractor salsuginis (strain DSM 16511 / JCM 12458 / E9I37-1)</name>
    <dbReference type="NCBI Taxonomy" id="749222"/>
    <lineage>
        <taxon>Bacteria</taxon>
        <taxon>Pseudomonadati</taxon>
        <taxon>Campylobacterota</taxon>
        <taxon>Epsilonproteobacteria</taxon>
        <taxon>Campylobacterales</taxon>
        <taxon>Sulfurovaceae</taxon>
        <taxon>Nitratifractor</taxon>
    </lineage>
</organism>
<reference evidence="5 8" key="1">
    <citation type="journal article" date="2011" name="Stand. Genomic Sci.">
        <title>Complete genome sequence of Nitratifractor salsuginis type strain (E9I37-1).</title>
        <authorList>
            <person name="Anderson I."/>
            <person name="Sikorski J."/>
            <person name="Zeytun A."/>
            <person name="Nolan M."/>
            <person name="Lapidus A."/>
            <person name="Lucas S."/>
            <person name="Hammon N."/>
            <person name="Deshpande S."/>
            <person name="Cheng J.F."/>
            <person name="Tapia R."/>
            <person name="Han C."/>
            <person name="Goodwin L."/>
            <person name="Pitluck S."/>
            <person name="Liolios K."/>
            <person name="Pagani I."/>
            <person name="Ivanova N."/>
            <person name="Huntemann M."/>
            <person name="Mavromatis K."/>
            <person name="Ovchinikova G."/>
            <person name="Pati A."/>
            <person name="Chen A."/>
            <person name="Palaniappan K."/>
            <person name="Land M."/>
            <person name="Hauser L."/>
            <person name="Brambilla E.M."/>
            <person name="Ngatchou-Djao O.D."/>
            <person name="Rohde M."/>
            <person name="Tindall B.J."/>
            <person name="Goker M."/>
            <person name="Detter J.C."/>
            <person name="Woyke T."/>
            <person name="Bristow J."/>
            <person name="Eisen J.A."/>
            <person name="Markowitz V."/>
            <person name="Hugenholtz P."/>
            <person name="Klenk H.P."/>
            <person name="Kyrpides N.C."/>
        </authorList>
    </citation>
    <scope>NUCLEOTIDE SEQUENCE [LARGE SCALE GENOMIC DNA]</scope>
    <source>
        <strain evidence="5">DSM 16511</strain>
        <strain evidence="8">DSM 16511 / JCM 12458 / E9I37-1</strain>
    </source>
</reference>
<protein>
    <submittedName>
        <fullName evidence="5">Transposase</fullName>
    </submittedName>
</protein>
<accession>E6WXT2</accession>
<evidence type="ECO:0000313" key="3">
    <source>
        <dbReference type="EMBL" id="ADV45926.1"/>
    </source>
</evidence>
<sequence>MACKKCPICGSKATKKNGKRAGIQRYFCQSCRQSFSSRRRPSRLRKRLFTAYFYEHQTLKALSRTYHKDREWIQRQIHSYEPPKTSPHPRPVTLVIDATFFGKRGEGFGVLVAKDILSGQLVAYRFIQTETLNEYAMLRQSLLDQGFIIQAVTVDGRRGLFGLFADLPVQMCHFHQQAILTRYLTRRPTYQASRDLKRIASYLGQTTPCRFRYMLEAWLQRHKDFYEEKTPDDSPRGWHYTHDRLRSAYRSLERNLPYLFTYKTHPHLGIANTTNTLDGGLFSPMKALLKIHRGIGDSMKKKLITDFLEKAMK</sequence>
<dbReference type="EMBL" id="CP002452">
    <property type="protein sequence ID" value="ADV46339.1"/>
    <property type="molecule type" value="Genomic_DNA"/>
</dbReference>
<evidence type="ECO:0000313" key="6">
    <source>
        <dbReference type="EMBL" id="ADV46874.1"/>
    </source>
</evidence>
<dbReference type="KEGG" id="nsa:Nitsa_0073"/>
<dbReference type="KEGG" id="nsa:Nitsa_1626"/>
<dbReference type="EMBL" id="CP002452">
    <property type="protein sequence ID" value="ADV45926.1"/>
    <property type="molecule type" value="Genomic_DNA"/>
</dbReference>
<evidence type="ECO:0000313" key="5">
    <source>
        <dbReference type="EMBL" id="ADV46339.1"/>
    </source>
</evidence>
<dbReference type="KEGG" id="nsa:Nitsa_0658"/>
<reference evidence="8" key="2">
    <citation type="submission" date="2011-01" db="EMBL/GenBank/DDBJ databases">
        <title>The complete genome of Nitratifractor salsuginis DSM 16511.</title>
        <authorList>
            <consortium name="US DOE Joint Genome Institute (JGI-PGF)"/>
            <person name="Lucas S."/>
            <person name="Copeland A."/>
            <person name="Lapidus A."/>
            <person name="Bruce D."/>
            <person name="Goodwin L."/>
            <person name="Pitluck S."/>
            <person name="Kyrpides N."/>
            <person name="Mavromatis K."/>
            <person name="Ivanova N."/>
            <person name="Mikhailova N."/>
            <person name="Zeytun A."/>
            <person name="Detter J.C."/>
            <person name="Tapia R."/>
            <person name="Han C."/>
            <person name="Land M."/>
            <person name="Hauser L."/>
            <person name="Markowitz V."/>
            <person name="Cheng J.-F."/>
            <person name="Hugenholtz P."/>
            <person name="Woyke T."/>
            <person name="Wu D."/>
            <person name="Tindall B."/>
            <person name="Schuetze A."/>
            <person name="Brambilla E."/>
            <person name="Klenk H.-P."/>
            <person name="Eisen J.A."/>
        </authorList>
    </citation>
    <scope>NUCLEOTIDE SEQUENCE [LARGE SCALE GENOMIC DNA]</scope>
    <source>
        <strain evidence="8">DSM 16511 / JCM 12458 / E9I37-1</strain>
    </source>
</reference>
<evidence type="ECO:0000313" key="1">
    <source>
        <dbReference type="EMBL" id="ADV45346.1"/>
    </source>
</evidence>
<gene>
    <name evidence="1" type="ordered locus">Nitsa_0073</name>
    <name evidence="2" type="ordered locus">Nitsa_0621</name>
    <name evidence="3" type="ordered locus">Nitsa_0658</name>
    <name evidence="4" type="ordered locus">Nitsa_1016</name>
    <name evidence="5" type="ordered locus">Nitsa_1083</name>
    <name evidence="6" type="ordered locus">Nitsa_1626</name>
    <name evidence="7" type="ordered locus">Nitsa_1711</name>
</gene>
<dbReference type="AlphaFoldDB" id="E6WXT2"/>
<dbReference type="eggNOG" id="COG3677">
    <property type="taxonomic scope" value="Bacteria"/>
</dbReference>
<proteinExistence type="predicted"/>
<dbReference type="EMBL" id="CP002452">
    <property type="protein sequence ID" value="ADV46274.1"/>
    <property type="molecule type" value="Genomic_DNA"/>
</dbReference>
<evidence type="ECO:0000313" key="4">
    <source>
        <dbReference type="EMBL" id="ADV46274.1"/>
    </source>
</evidence>
<dbReference type="KEGG" id="nsa:Nitsa_1083"/>
<name>E6WXT2_NITSE</name>
<dbReference type="EMBL" id="CP002452">
    <property type="protein sequence ID" value="ADV46874.1"/>
    <property type="molecule type" value="Genomic_DNA"/>
</dbReference>
<dbReference type="KEGG" id="nsa:Nitsa_1016"/>